<dbReference type="Proteomes" id="UP000713222">
    <property type="component" value="Unassembled WGS sequence"/>
</dbReference>
<name>A0A964UYW9_9PROT</name>
<dbReference type="Gene3D" id="2.60.120.200">
    <property type="match status" value="1"/>
</dbReference>
<dbReference type="InterPro" id="IPR013320">
    <property type="entry name" value="ConA-like_dom_sf"/>
</dbReference>
<dbReference type="EMBL" id="RGET01000004">
    <property type="protein sequence ID" value="NBN87591.1"/>
    <property type="molecule type" value="Genomic_DNA"/>
</dbReference>
<organism evidence="1 2">
    <name type="scientific">Candidatus Fonsibacter lacus</name>
    <dbReference type="NCBI Taxonomy" id="2576439"/>
    <lineage>
        <taxon>Bacteria</taxon>
        <taxon>Pseudomonadati</taxon>
        <taxon>Pseudomonadota</taxon>
        <taxon>Alphaproteobacteria</taxon>
        <taxon>Candidatus Pelagibacterales</taxon>
        <taxon>Candidatus Pelagibacterales incertae sedis</taxon>
        <taxon>Candidatus Fonsibacter</taxon>
    </lineage>
</organism>
<gene>
    <name evidence="1" type="ORF">EBV32_00635</name>
</gene>
<reference evidence="1" key="1">
    <citation type="submission" date="2018-10" db="EMBL/GenBank/DDBJ databases">
        <title>Iterative Subtractive Binning of Freshwater Chronoseries Metagenomes Recovers Nearly Complete Genomes from over Four Hundred Novel Species.</title>
        <authorList>
            <person name="Rodriguez-R L.M."/>
            <person name="Tsementzi D."/>
            <person name="Luo C."/>
            <person name="Konstantinidis K.T."/>
        </authorList>
    </citation>
    <scope>NUCLEOTIDE SEQUENCE</scope>
    <source>
        <strain evidence="1">WB7_6_001</strain>
    </source>
</reference>
<evidence type="ECO:0000313" key="1">
    <source>
        <dbReference type="EMBL" id="NBN87591.1"/>
    </source>
</evidence>
<accession>A0A964UYW9</accession>
<evidence type="ECO:0000313" key="2">
    <source>
        <dbReference type="Proteomes" id="UP000713222"/>
    </source>
</evidence>
<dbReference type="SUPFAM" id="SSF49899">
    <property type="entry name" value="Concanavalin A-like lectins/glucanases"/>
    <property type="match status" value="1"/>
</dbReference>
<protein>
    <submittedName>
        <fullName evidence="1">LamG domain-containing protein</fullName>
    </submittedName>
</protein>
<comment type="caution">
    <text evidence="1">The sequence shown here is derived from an EMBL/GenBank/DDBJ whole genome shotgun (WGS) entry which is preliminary data.</text>
</comment>
<sequence>MSRNILQGLVGAWCPTLGPSGYTLLDRSGRGQHGMLTNMDAGSDWVGTPGGWALDFDGTNDYISIPNRLSYTSGQWLSVSAWFRRNVTSAYHEIINKFNGTLAANEDGWLVRVTNGNKLLFTIGQSGSYGQFESTGTYTDTAWHHIMVSLCVGAGSTLKMWYDGAEVALSATGTVNAVPDSDATAYAINIGAQRYAGVSYNLLNGQVCDCAVWHAPKTAVDARQLYQLGQPGLGRLLTPQRRSYAFKVPAAGVKSYLFVGRGQVIGGGTL</sequence>
<dbReference type="AlphaFoldDB" id="A0A964UYW9"/>
<proteinExistence type="predicted"/>